<evidence type="ECO:0000313" key="3">
    <source>
        <dbReference type="Proteomes" id="UP000823842"/>
    </source>
</evidence>
<dbReference type="Pfam" id="PF17989">
    <property type="entry name" value="ALP_N"/>
    <property type="match status" value="1"/>
</dbReference>
<dbReference type="InterPro" id="IPR040607">
    <property type="entry name" value="ALP_N"/>
</dbReference>
<accession>A0A9D2LPI4</accession>
<protein>
    <submittedName>
        <fullName evidence="2">ParM/StbA family protein</fullName>
    </submittedName>
</protein>
<comment type="caution">
    <text evidence="2">The sequence shown here is derived from an EMBL/GenBank/DDBJ whole genome shotgun (WGS) entry which is preliminary data.</text>
</comment>
<dbReference type="EMBL" id="DWYZ01000003">
    <property type="protein sequence ID" value="HJB27201.1"/>
    <property type="molecule type" value="Genomic_DNA"/>
</dbReference>
<gene>
    <name evidence="2" type="ORF">IAA06_00175</name>
</gene>
<reference evidence="2" key="1">
    <citation type="journal article" date="2021" name="PeerJ">
        <title>Extensive microbial diversity within the chicken gut microbiome revealed by metagenomics and culture.</title>
        <authorList>
            <person name="Gilroy R."/>
            <person name="Ravi A."/>
            <person name="Getino M."/>
            <person name="Pursley I."/>
            <person name="Horton D.L."/>
            <person name="Alikhan N.F."/>
            <person name="Baker D."/>
            <person name="Gharbi K."/>
            <person name="Hall N."/>
            <person name="Watson M."/>
            <person name="Adriaenssens E.M."/>
            <person name="Foster-Nyarko E."/>
            <person name="Jarju S."/>
            <person name="Secka A."/>
            <person name="Antonio M."/>
            <person name="Oren A."/>
            <person name="Chaudhuri R.R."/>
            <person name="La Ragione R."/>
            <person name="Hildebrand F."/>
            <person name="Pallen M.J."/>
        </authorList>
    </citation>
    <scope>NUCLEOTIDE SEQUENCE</scope>
    <source>
        <strain evidence="2">ChiSjej1B19-5720</strain>
    </source>
</reference>
<reference evidence="2" key="2">
    <citation type="submission" date="2021-04" db="EMBL/GenBank/DDBJ databases">
        <authorList>
            <person name="Gilroy R."/>
        </authorList>
    </citation>
    <scope>NUCLEOTIDE SEQUENCE</scope>
    <source>
        <strain evidence="2">ChiSjej1B19-5720</strain>
    </source>
</reference>
<feature type="domain" description="Actin-like protein N-terminal" evidence="1">
    <location>
        <begin position="30"/>
        <end position="193"/>
    </location>
</feature>
<proteinExistence type="predicted"/>
<dbReference type="AlphaFoldDB" id="A0A9D2LPI4"/>
<dbReference type="InterPro" id="IPR043129">
    <property type="entry name" value="ATPase_NBD"/>
</dbReference>
<name>A0A9D2LPI4_9FIRM</name>
<sequence>MNGLETIDFRTPQEVVPKKNVYIENTWHIGIDIGFGSVKGYAPNKYYCVPSYVKRVDGDMLKVLDEDDILLEDASGIYLVGKAAQEQVTADDTSDTDAELFRRNRYGSKTFEVLAMVGLGIGLMSNKIRQRPKDVPVVIQTGLPTAYMVKRDIHAITKVFQEEHDFRLRIGTGAWRDVHVKPQEVHVMPQPSGTMYAVIIDEEGHYIQNAKSMLLKNMMIVDVGYGTFDPYGTISRKVAVKESLPGLGMLRVLQETAGLIYKEHGEDIRVSALPKYLSKGFVTVLDEEHMTTKDIAIGPYLEAANRAVCMDSIEKLKEISNYLRDYEVLVITGGTGAAWYDMYADYFKGMKGLQVIPGNCNDGLPMMYSNVRGYYMLRYMELKTSKRTIGGS</sequence>
<organism evidence="2 3">
    <name type="scientific">Candidatus Blautia faecavium</name>
    <dbReference type="NCBI Taxonomy" id="2838487"/>
    <lineage>
        <taxon>Bacteria</taxon>
        <taxon>Bacillati</taxon>
        <taxon>Bacillota</taxon>
        <taxon>Clostridia</taxon>
        <taxon>Lachnospirales</taxon>
        <taxon>Lachnospiraceae</taxon>
        <taxon>Blautia</taxon>
    </lineage>
</organism>
<evidence type="ECO:0000259" key="1">
    <source>
        <dbReference type="Pfam" id="PF17989"/>
    </source>
</evidence>
<dbReference type="Gene3D" id="3.30.420.40">
    <property type="match status" value="1"/>
</dbReference>
<evidence type="ECO:0000313" key="2">
    <source>
        <dbReference type="EMBL" id="HJB27201.1"/>
    </source>
</evidence>
<dbReference type="SUPFAM" id="SSF53067">
    <property type="entry name" value="Actin-like ATPase domain"/>
    <property type="match status" value="2"/>
</dbReference>
<dbReference type="Proteomes" id="UP000823842">
    <property type="component" value="Unassembled WGS sequence"/>
</dbReference>